<gene>
    <name evidence="2" type="ORF">A6F68_00686</name>
</gene>
<dbReference type="Proteomes" id="UP000092932">
    <property type="component" value="Chromosome"/>
</dbReference>
<sequence length="162" mass="17580">MTYDNTTLDRTPGNTADVTDTTTLNTLIATLIDSVNGYQKAAADTENARFAEMFNARAQERQAAVSKLQAAVARMGGNPEDDGTTAGAIHRGWINLKEAVVGRDDEAIVNSVESGEDYLKEKFETALKHKDLPADARMAVEEAWTSVKAGHDQMSQLKHAIN</sequence>
<evidence type="ECO:0000259" key="1">
    <source>
        <dbReference type="Pfam" id="PF09537"/>
    </source>
</evidence>
<reference evidence="2 3" key="1">
    <citation type="submission" date="2016-07" db="EMBL/GenBank/DDBJ databases">
        <title>Complete genome sequence of Altererythrobacter dongtanensis KCTC 22672, a type strain with esterase isolated from tidal flat.</title>
        <authorList>
            <person name="Cheng H."/>
            <person name="Wu Y.-H."/>
            <person name="Zhou P."/>
            <person name="Huo Y.-Y."/>
            <person name="Wang C.-S."/>
            <person name="Xu X.-W."/>
        </authorList>
    </citation>
    <scope>NUCLEOTIDE SEQUENCE [LARGE SCALE GENOMIC DNA]</scope>
    <source>
        <strain evidence="2 3">KCTC 22672</strain>
    </source>
</reference>
<keyword evidence="3" id="KW-1185">Reference proteome</keyword>
<dbReference type="InterPro" id="IPR011971">
    <property type="entry name" value="CHP02284"/>
</dbReference>
<dbReference type="InterPro" id="IPR019052">
    <property type="entry name" value="DUF2383"/>
</dbReference>
<protein>
    <recommendedName>
        <fullName evidence="1">DUF2383 domain-containing protein</fullName>
    </recommendedName>
</protein>
<proteinExistence type="predicted"/>
<evidence type="ECO:0000313" key="2">
    <source>
        <dbReference type="EMBL" id="ANY19215.1"/>
    </source>
</evidence>
<dbReference type="STRING" id="692370.A6F68_00686"/>
<dbReference type="NCBIfam" id="TIGR02284">
    <property type="entry name" value="PA2169 family four-helix-bundle protein"/>
    <property type="match status" value="1"/>
</dbReference>
<dbReference type="InterPro" id="IPR016920">
    <property type="entry name" value="UCP029477"/>
</dbReference>
<accession>A0A1B2AAZ4</accession>
<feature type="domain" description="DUF2383" evidence="1">
    <location>
        <begin position="22"/>
        <end position="128"/>
    </location>
</feature>
<dbReference type="InterPro" id="IPR012347">
    <property type="entry name" value="Ferritin-like"/>
</dbReference>
<dbReference type="OrthoDB" id="7265085at2"/>
<dbReference type="AlphaFoldDB" id="A0A1B2AAZ4"/>
<dbReference type="Pfam" id="PF09537">
    <property type="entry name" value="DUF2383"/>
    <property type="match status" value="1"/>
</dbReference>
<dbReference type="EMBL" id="CP016591">
    <property type="protein sequence ID" value="ANY19215.1"/>
    <property type="molecule type" value="Genomic_DNA"/>
</dbReference>
<dbReference type="PIRSF" id="PIRSF029477">
    <property type="entry name" value="UCP029477"/>
    <property type="match status" value="1"/>
</dbReference>
<evidence type="ECO:0000313" key="3">
    <source>
        <dbReference type="Proteomes" id="UP000092932"/>
    </source>
</evidence>
<name>A0A1B2AAZ4_9SPHN</name>
<organism evidence="2 3">
    <name type="scientific">Tsuneonella dongtanensis</name>
    <dbReference type="NCBI Taxonomy" id="692370"/>
    <lineage>
        <taxon>Bacteria</taxon>
        <taxon>Pseudomonadati</taxon>
        <taxon>Pseudomonadota</taxon>
        <taxon>Alphaproteobacteria</taxon>
        <taxon>Sphingomonadales</taxon>
        <taxon>Erythrobacteraceae</taxon>
        <taxon>Tsuneonella</taxon>
    </lineage>
</organism>
<dbReference type="Gene3D" id="1.20.1260.10">
    <property type="match status" value="1"/>
</dbReference>
<dbReference type="KEGG" id="ado:A6F68_00686"/>